<organism evidence="7 8">
    <name type="scientific">Sphingomonas gilva</name>
    <dbReference type="NCBI Taxonomy" id="2305907"/>
    <lineage>
        <taxon>Bacteria</taxon>
        <taxon>Pseudomonadati</taxon>
        <taxon>Pseudomonadota</taxon>
        <taxon>Alphaproteobacteria</taxon>
        <taxon>Sphingomonadales</taxon>
        <taxon>Sphingomonadaceae</taxon>
        <taxon>Sphingomonas</taxon>
    </lineage>
</organism>
<dbReference type="SUPFAM" id="SSF56925">
    <property type="entry name" value="OMPA-like"/>
    <property type="match status" value="1"/>
</dbReference>
<reference evidence="7 8" key="1">
    <citation type="submission" date="2018-08" db="EMBL/GenBank/DDBJ databases">
        <title>The multiple taxonomic identification of Sphingomonas gilva.</title>
        <authorList>
            <person name="Zhu D."/>
            <person name="Zheng S."/>
        </authorList>
    </citation>
    <scope>NUCLEOTIDE SEQUENCE [LARGE SCALE GENOMIC DNA]</scope>
    <source>
        <strain evidence="7 8">ZDH117</strain>
    </source>
</reference>
<dbReference type="InterPro" id="IPR051692">
    <property type="entry name" value="OMP-like"/>
</dbReference>
<feature type="domain" description="Outer membrane protein beta-barrel" evidence="6">
    <location>
        <begin position="13"/>
        <end position="236"/>
    </location>
</feature>
<evidence type="ECO:0000313" key="7">
    <source>
        <dbReference type="EMBL" id="RHW17946.1"/>
    </source>
</evidence>
<evidence type="ECO:0000256" key="4">
    <source>
        <dbReference type="ARBA" id="ARBA00038306"/>
    </source>
</evidence>
<dbReference type="EMBL" id="QWLV01000002">
    <property type="protein sequence ID" value="RHW17946.1"/>
    <property type="molecule type" value="Genomic_DNA"/>
</dbReference>
<dbReference type="InterPro" id="IPR011250">
    <property type="entry name" value="OMP/PagP_B-barrel"/>
</dbReference>
<feature type="signal peptide" evidence="5">
    <location>
        <begin position="1"/>
        <end position="24"/>
    </location>
</feature>
<dbReference type="InterPro" id="IPR027385">
    <property type="entry name" value="Beta-barrel_OMP"/>
</dbReference>
<accession>A0A396RQ03</accession>
<sequence>MRKLSLMASATMLAIAATAAPALAQDAPEEEPFTGFYVGGSFGYTVQPNDIGERVLFDTDRDGDFDEDVLTAADANAFSPGFCNGFSTNATPAGGCVNDRDDIEYFGRIGFDKQFGGIVVGIVGEAGKSEATDSVTAFSTTPASYTFTRSTDWQAGLRGRIGYTPGTTLFYATGGGAYAKMDHQFTSTNGANSFTGNGENDAWGWSAGGGVEQKIGRNFSLGLEYLYTRLNDDDYEVAVGPGTAPETNPFLLVDPTGTDMRRSQGDFNTHSLRATAAFRF</sequence>
<evidence type="ECO:0000256" key="2">
    <source>
        <dbReference type="ARBA" id="ARBA00022729"/>
    </source>
</evidence>
<dbReference type="PANTHER" id="PTHR34001">
    <property type="entry name" value="BLL7405 PROTEIN"/>
    <property type="match status" value="1"/>
</dbReference>
<comment type="caution">
    <text evidence="7">The sequence shown here is derived from an EMBL/GenBank/DDBJ whole genome shotgun (WGS) entry which is preliminary data.</text>
</comment>
<comment type="subcellular location">
    <subcellularLocation>
        <location evidence="1">Membrane</location>
    </subcellularLocation>
</comment>
<gene>
    <name evidence="7" type="ORF">D1610_05405</name>
</gene>
<evidence type="ECO:0000259" key="6">
    <source>
        <dbReference type="Pfam" id="PF13505"/>
    </source>
</evidence>
<keyword evidence="8" id="KW-1185">Reference proteome</keyword>
<evidence type="ECO:0000256" key="3">
    <source>
        <dbReference type="ARBA" id="ARBA00023136"/>
    </source>
</evidence>
<evidence type="ECO:0000256" key="1">
    <source>
        <dbReference type="ARBA" id="ARBA00004370"/>
    </source>
</evidence>
<feature type="chain" id="PRO_5017327288" evidence="5">
    <location>
        <begin position="25"/>
        <end position="280"/>
    </location>
</feature>
<comment type="similarity">
    <text evidence="4">Belongs to the Omp25/RopB family.</text>
</comment>
<evidence type="ECO:0000256" key="5">
    <source>
        <dbReference type="SAM" id="SignalP"/>
    </source>
</evidence>
<dbReference type="Proteomes" id="UP000266693">
    <property type="component" value="Unassembled WGS sequence"/>
</dbReference>
<dbReference type="Gene3D" id="2.40.160.20">
    <property type="match status" value="1"/>
</dbReference>
<dbReference type="GO" id="GO:0016020">
    <property type="term" value="C:membrane"/>
    <property type="evidence" value="ECO:0007669"/>
    <property type="project" value="UniProtKB-SubCell"/>
</dbReference>
<evidence type="ECO:0000313" key="8">
    <source>
        <dbReference type="Proteomes" id="UP000266693"/>
    </source>
</evidence>
<dbReference type="OrthoDB" id="9815357at2"/>
<dbReference type="PANTHER" id="PTHR34001:SF3">
    <property type="entry name" value="BLL7405 PROTEIN"/>
    <property type="match status" value="1"/>
</dbReference>
<name>A0A396RQ03_9SPHN</name>
<dbReference type="RefSeq" id="WP_118863137.1">
    <property type="nucleotide sequence ID" value="NZ_QWLV01000002.1"/>
</dbReference>
<proteinExistence type="inferred from homology"/>
<protein>
    <submittedName>
        <fullName evidence="7">Porin family protein</fullName>
    </submittedName>
</protein>
<keyword evidence="2 5" id="KW-0732">Signal</keyword>
<dbReference type="AlphaFoldDB" id="A0A396RQ03"/>
<dbReference type="Pfam" id="PF13505">
    <property type="entry name" value="OMP_b-brl"/>
    <property type="match status" value="1"/>
</dbReference>
<keyword evidence="3" id="KW-0472">Membrane</keyword>